<dbReference type="AlphaFoldDB" id="A0A448WHQ1"/>
<protein>
    <submittedName>
        <fullName evidence="2">Uncharacterized protein</fullName>
    </submittedName>
</protein>
<dbReference type="EMBL" id="CAAALY010013202">
    <property type="protein sequence ID" value="VEL11899.1"/>
    <property type="molecule type" value="Genomic_DNA"/>
</dbReference>
<reference evidence="2" key="1">
    <citation type="submission" date="2018-11" db="EMBL/GenBank/DDBJ databases">
        <authorList>
            <consortium name="Pathogen Informatics"/>
        </authorList>
    </citation>
    <scope>NUCLEOTIDE SEQUENCE</scope>
</reference>
<organism evidence="2 3">
    <name type="scientific">Protopolystoma xenopodis</name>
    <dbReference type="NCBI Taxonomy" id="117903"/>
    <lineage>
        <taxon>Eukaryota</taxon>
        <taxon>Metazoa</taxon>
        <taxon>Spiralia</taxon>
        <taxon>Lophotrochozoa</taxon>
        <taxon>Platyhelminthes</taxon>
        <taxon>Monogenea</taxon>
        <taxon>Polyopisthocotylea</taxon>
        <taxon>Polystomatidea</taxon>
        <taxon>Polystomatidae</taxon>
        <taxon>Protopolystoma</taxon>
    </lineage>
</organism>
<evidence type="ECO:0000313" key="3">
    <source>
        <dbReference type="Proteomes" id="UP000784294"/>
    </source>
</evidence>
<evidence type="ECO:0000313" key="2">
    <source>
        <dbReference type="EMBL" id="VEL11899.1"/>
    </source>
</evidence>
<feature type="compositionally biased region" description="Polar residues" evidence="1">
    <location>
        <begin position="35"/>
        <end position="51"/>
    </location>
</feature>
<evidence type="ECO:0000256" key="1">
    <source>
        <dbReference type="SAM" id="MobiDB-lite"/>
    </source>
</evidence>
<comment type="caution">
    <text evidence="2">The sequence shown here is derived from an EMBL/GenBank/DDBJ whole genome shotgun (WGS) entry which is preliminary data.</text>
</comment>
<name>A0A448WHQ1_9PLAT</name>
<keyword evidence="3" id="KW-1185">Reference proteome</keyword>
<proteinExistence type="predicted"/>
<feature type="region of interest" description="Disordered" evidence="1">
    <location>
        <begin position="1"/>
        <end position="80"/>
    </location>
</feature>
<sequence length="80" mass="9014">MARLTDDAGETSENVPRPRFDFGNDHAYNGLQARSPLSKSTSNLPEFNNLYSKCPLTSKPPGPRLEEQWVMRSPTESLDF</sequence>
<accession>A0A448WHQ1</accession>
<dbReference type="Proteomes" id="UP000784294">
    <property type="component" value="Unassembled WGS sequence"/>
</dbReference>
<gene>
    <name evidence="2" type="ORF">PXEA_LOCUS5339</name>
</gene>